<dbReference type="Proteomes" id="UP000826195">
    <property type="component" value="Unassembled WGS sequence"/>
</dbReference>
<evidence type="ECO:0000313" key="1">
    <source>
        <dbReference type="EMBL" id="KAH0561839.1"/>
    </source>
</evidence>
<proteinExistence type="predicted"/>
<gene>
    <name evidence="1" type="ORF">KQX54_019768</name>
</gene>
<comment type="caution">
    <text evidence="1">The sequence shown here is derived from an EMBL/GenBank/DDBJ whole genome shotgun (WGS) entry which is preliminary data.</text>
</comment>
<evidence type="ECO:0000313" key="2">
    <source>
        <dbReference type="Proteomes" id="UP000826195"/>
    </source>
</evidence>
<name>A0AAV7J1Z6_COTGL</name>
<keyword evidence="2" id="KW-1185">Reference proteome</keyword>
<organism evidence="1 2">
    <name type="scientific">Cotesia glomerata</name>
    <name type="common">Lepidopteran parasitic wasp</name>
    <name type="synonym">Apanteles glomeratus</name>
    <dbReference type="NCBI Taxonomy" id="32391"/>
    <lineage>
        <taxon>Eukaryota</taxon>
        <taxon>Metazoa</taxon>
        <taxon>Ecdysozoa</taxon>
        <taxon>Arthropoda</taxon>
        <taxon>Hexapoda</taxon>
        <taxon>Insecta</taxon>
        <taxon>Pterygota</taxon>
        <taxon>Neoptera</taxon>
        <taxon>Endopterygota</taxon>
        <taxon>Hymenoptera</taxon>
        <taxon>Apocrita</taxon>
        <taxon>Ichneumonoidea</taxon>
        <taxon>Braconidae</taxon>
        <taxon>Microgastrinae</taxon>
        <taxon>Cotesia</taxon>
    </lineage>
</organism>
<dbReference type="AlphaFoldDB" id="A0AAV7J1Z6"/>
<accession>A0AAV7J1Z6</accession>
<sequence length="99" mass="10701">MPSAIVQSMHIEAKVTSEEYAHICTHVRTQREYNGIWQLAMLDAGPDLGDLGLGNCIREDSSLAVSAFSSIPLLPIDIIQDSKGPKGCQDNATVDNDES</sequence>
<dbReference type="EMBL" id="JAHXZJ010000374">
    <property type="protein sequence ID" value="KAH0561839.1"/>
    <property type="molecule type" value="Genomic_DNA"/>
</dbReference>
<protein>
    <submittedName>
        <fullName evidence="1">Uncharacterized protein</fullName>
    </submittedName>
</protein>
<reference evidence="1 2" key="1">
    <citation type="journal article" date="2021" name="J. Hered.">
        <title>A chromosome-level genome assembly of the parasitoid wasp, Cotesia glomerata (Hymenoptera: Braconidae).</title>
        <authorList>
            <person name="Pinto B.J."/>
            <person name="Weis J.J."/>
            <person name="Gamble T."/>
            <person name="Ode P.J."/>
            <person name="Paul R."/>
            <person name="Zaspel J.M."/>
        </authorList>
    </citation>
    <scope>NUCLEOTIDE SEQUENCE [LARGE SCALE GENOMIC DNA]</scope>
    <source>
        <strain evidence="1">CgM1</strain>
    </source>
</reference>